<evidence type="ECO:0000259" key="11">
    <source>
        <dbReference type="PROSITE" id="PS51278"/>
    </source>
</evidence>
<evidence type="ECO:0000256" key="7">
    <source>
        <dbReference type="ARBA" id="ARBA00022962"/>
    </source>
</evidence>
<protein>
    <recommendedName>
        <fullName evidence="3">asparagine synthase (glutamine-hydrolyzing)</fullName>
        <ecNumber evidence="3">6.3.5.4</ecNumber>
    </recommendedName>
</protein>
<reference evidence="12 13" key="1">
    <citation type="journal article" date="2015" name="Genome Biol. Evol.">
        <title>Characterization of Three Mycobacterium spp. with Potential Use in Bioremediation by Genome Sequencing and Comparative Genomics.</title>
        <authorList>
            <person name="Das S."/>
            <person name="Pettersson B.M."/>
            <person name="Behra P.R."/>
            <person name="Ramesh M."/>
            <person name="Dasgupta S."/>
            <person name="Bhattacharya A."/>
            <person name="Kirsebom L.A."/>
        </authorList>
    </citation>
    <scope>NUCLEOTIDE SEQUENCE [LARGE SCALE GENOMIC DNA]</scope>
    <source>
        <strain evidence="12 13">DSM 44075</strain>
    </source>
</reference>
<feature type="binding site" evidence="10">
    <location>
        <begin position="369"/>
        <end position="370"/>
    </location>
    <ligand>
        <name>ATP</name>
        <dbReference type="ChEBI" id="CHEBI:30616"/>
    </ligand>
</feature>
<keyword evidence="5 10" id="KW-0067">ATP-binding</keyword>
<dbReference type="SUPFAM" id="SSF52402">
    <property type="entry name" value="Adenine nucleotide alpha hydrolases-like"/>
    <property type="match status" value="1"/>
</dbReference>
<evidence type="ECO:0000256" key="3">
    <source>
        <dbReference type="ARBA" id="ARBA00012737"/>
    </source>
</evidence>
<keyword evidence="9" id="KW-0028">Amino-acid biosynthesis</keyword>
<keyword evidence="6 9" id="KW-0061">Asparagine biosynthesis</keyword>
<evidence type="ECO:0000313" key="13">
    <source>
        <dbReference type="Proteomes" id="UP000036313"/>
    </source>
</evidence>
<dbReference type="Gene3D" id="3.60.20.10">
    <property type="entry name" value="Glutamine Phosphoribosylpyrophosphate, subunit 1, domain 1"/>
    <property type="match status" value="1"/>
</dbReference>
<dbReference type="PATRIC" id="fig|1807.14.peg.5508"/>
<dbReference type="GO" id="GO:0006529">
    <property type="term" value="P:asparagine biosynthetic process"/>
    <property type="evidence" value="ECO:0007669"/>
    <property type="project" value="UniProtKB-KW"/>
</dbReference>
<accession>A0A0J6Y5W4</accession>
<proteinExistence type="inferred from homology"/>
<dbReference type="GO" id="GO:0004066">
    <property type="term" value="F:asparagine synthase (glutamine-hydrolyzing) activity"/>
    <property type="evidence" value="ECO:0007669"/>
    <property type="project" value="UniProtKB-EC"/>
</dbReference>
<evidence type="ECO:0000256" key="1">
    <source>
        <dbReference type="ARBA" id="ARBA00005187"/>
    </source>
</evidence>
<dbReference type="Pfam" id="PF00733">
    <property type="entry name" value="Asn_synthase"/>
    <property type="match status" value="1"/>
</dbReference>
<evidence type="ECO:0000256" key="4">
    <source>
        <dbReference type="ARBA" id="ARBA00022741"/>
    </source>
</evidence>
<evidence type="ECO:0000256" key="10">
    <source>
        <dbReference type="PIRSR" id="PIRSR001589-2"/>
    </source>
</evidence>
<evidence type="ECO:0000256" key="8">
    <source>
        <dbReference type="ARBA" id="ARBA00048741"/>
    </source>
</evidence>
<feature type="binding site" evidence="10">
    <location>
        <position position="293"/>
    </location>
    <ligand>
        <name>ATP</name>
        <dbReference type="ChEBI" id="CHEBI:30616"/>
    </ligand>
</feature>
<organism evidence="12 13">
    <name type="scientific">Mycolicibacterium obuense</name>
    <dbReference type="NCBI Taxonomy" id="1807"/>
    <lineage>
        <taxon>Bacteria</taxon>
        <taxon>Bacillati</taxon>
        <taxon>Actinomycetota</taxon>
        <taxon>Actinomycetes</taxon>
        <taxon>Mycobacteriales</taxon>
        <taxon>Mycobacteriaceae</taxon>
        <taxon>Mycolicibacterium</taxon>
    </lineage>
</organism>
<dbReference type="InterPro" id="IPR017535">
    <property type="entry name" value="Asparagine_synth"/>
</dbReference>
<dbReference type="CDD" id="cd00712">
    <property type="entry name" value="AsnB"/>
    <property type="match status" value="1"/>
</dbReference>
<evidence type="ECO:0000256" key="6">
    <source>
        <dbReference type="ARBA" id="ARBA00022888"/>
    </source>
</evidence>
<dbReference type="InterPro" id="IPR029055">
    <property type="entry name" value="Ntn_hydrolases_N"/>
</dbReference>
<comment type="caution">
    <text evidence="12">The sequence shown here is derived from an EMBL/GenBank/DDBJ whole genome shotgun (WGS) entry which is preliminary data.</text>
</comment>
<evidence type="ECO:0000256" key="9">
    <source>
        <dbReference type="PIRSR" id="PIRSR001589-1"/>
    </source>
</evidence>
<feature type="binding site" evidence="10">
    <location>
        <position position="100"/>
    </location>
    <ligand>
        <name>L-glutamine</name>
        <dbReference type="ChEBI" id="CHEBI:58359"/>
    </ligand>
</feature>
<name>A0A0J6Y5W4_9MYCO</name>
<keyword evidence="7 9" id="KW-0315">Glutamine amidotransferase</keyword>
<dbReference type="CDD" id="cd01991">
    <property type="entry name" value="Asn_synthase_B_C"/>
    <property type="match status" value="1"/>
</dbReference>
<gene>
    <name evidence="12" type="primary">asnB_2</name>
    <name evidence="12" type="ORF">MOBUDSM44075_05463</name>
</gene>
<dbReference type="AlphaFoldDB" id="A0A0J6Y5W4"/>
<comment type="similarity">
    <text evidence="2">Belongs to the asparagine synthetase family.</text>
</comment>
<dbReference type="Proteomes" id="UP000036313">
    <property type="component" value="Unassembled WGS sequence"/>
</dbReference>
<keyword evidence="12" id="KW-0436">Ligase</keyword>
<feature type="domain" description="Glutamine amidotransferase type-2" evidence="11">
    <location>
        <begin position="2"/>
        <end position="214"/>
    </location>
</feature>
<dbReference type="Pfam" id="PF13537">
    <property type="entry name" value="GATase_7"/>
    <property type="match status" value="1"/>
</dbReference>
<dbReference type="PANTHER" id="PTHR43284:SF1">
    <property type="entry name" value="ASPARAGINE SYNTHETASE"/>
    <property type="match status" value="1"/>
</dbReference>
<dbReference type="InterPro" id="IPR033738">
    <property type="entry name" value="AsnB_N"/>
</dbReference>
<dbReference type="PROSITE" id="PS51278">
    <property type="entry name" value="GATASE_TYPE_2"/>
    <property type="match status" value="1"/>
</dbReference>
<dbReference type="NCBIfam" id="TIGR01536">
    <property type="entry name" value="asn_synth_AEB"/>
    <property type="match status" value="1"/>
</dbReference>
<keyword evidence="4 10" id="KW-0547">Nucleotide-binding</keyword>
<dbReference type="NCBIfam" id="TIGR03104">
    <property type="entry name" value="trio_amidotrans"/>
    <property type="match status" value="1"/>
</dbReference>
<dbReference type="InterPro" id="IPR014729">
    <property type="entry name" value="Rossmann-like_a/b/a_fold"/>
</dbReference>
<dbReference type="Gene3D" id="3.40.50.620">
    <property type="entry name" value="HUPs"/>
    <property type="match status" value="1"/>
</dbReference>
<comment type="catalytic activity">
    <reaction evidence="8">
        <text>L-aspartate + L-glutamine + ATP + H2O = L-asparagine + L-glutamate + AMP + diphosphate + H(+)</text>
        <dbReference type="Rhea" id="RHEA:12228"/>
        <dbReference type="ChEBI" id="CHEBI:15377"/>
        <dbReference type="ChEBI" id="CHEBI:15378"/>
        <dbReference type="ChEBI" id="CHEBI:29985"/>
        <dbReference type="ChEBI" id="CHEBI:29991"/>
        <dbReference type="ChEBI" id="CHEBI:30616"/>
        <dbReference type="ChEBI" id="CHEBI:33019"/>
        <dbReference type="ChEBI" id="CHEBI:58048"/>
        <dbReference type="ChEBI" id="CHEBI:58359"/>
        <dbReference type="ChEBI" id="CHEBI:456215"/>
        <dbReference type="EC" id="6.3.5.4"/>
    </reaction>
</comment>
<dbReference type="InterPro" id="IPR051786">
    <property type="entry name" value="ASN_synthetase/amidase"/>
</dbReference>
<dbReference type="GO" id="GO:0005829">
    <property type="term" value="C:cytosol"/>
    <property type="evidence" value="ECO:0007669"/>
    <property type="project" value="TreeGrafter"/>
</dbReference>
<dbReference type="SUPFAM" id="SSF56235">
    <property type="entry name" value="N-terminal nucleophile aminohydrolases (Ntn hydrolases)"/>
    <property type="match status" value="1"/>
</dbReference>
<dbReference type="RefSeq" id="WP_048425349.1">
    <property type="nucleotide sequence ID" value="NZ_JYNU01000058.1"/>
</dbReference>
<dbReference type="InterPro" id="IPR001962">
    <property type="entry name" value="Asn_synthase"/>
</dbReference>
<evidence type="ECO:0000313" key="12">
    <source>
        <dbReference type="EMBL" id="KMO68461.1"/>
    </source>
</evidence>
<feature type="active site" description="For GATase activity" evidence="9">
    <location>
        <position position="2"/>
    </location>
</feature>
<dbReference type="PANTHER" id="PTHR43284">
    <property type="entry name" value="ASPARAGINE SYNTHETASE (GLUTAMINE-HYDROLYZING)"/>
    <property type="match status" value="1"/>
</dbReference>
<dbReference type="EC" id="6.3.5.4" evidence="3"/>
<sequence length="601" mass="65603">MCGATGEVRLDGTSPDVRAVTAMAEVMVPRGPDAAGVWAQGRVALGHRRLKIIDLTEAGAQPMVDAELGLSIAWNGCIYNYEDLRDQLSGHGYRFFSHSDTEVLIKAYHHWGDRFVDHLKGMFAFAITERDSGRVLLGRDRLGIKPLYLSETANRIRFASSLPALLAGGDIDTRIDPIALHHYMTFHSVVPSPRTILRGVTKLPPASLLAIEPDGTRTTTTYWEPDFTRRAERADWSDKDWEDAVLDSLRAAVKRRLVADVPVGCLLSGGVDSSLIVGLLAEAGQHGLATFSIGFESVNGVAGDEFKYSDIIAERFGTDHHQIRIDTARMLPALDGAIGAMSEPMVSHDCVAFYLLSQEVAKHVKVVQSGQGADEVFAGYHWYPPMGEPAAASLEGSVASYRGAFFDRDRAGYSDLVSAAYLADDDPSELFVTEHFARAGAEGGVDRALRLDTTVMLVDDPVKRVDNMTMAWGLEGRVPFLDHDLVELAATCPPHLKTAHEGKGVLKQAARQVIPADVIDRPKGYFPVPALTHLEGPYLDLVRDALYAPAAKERGLFRPEAVERLLSDPNGKLTPLRGNELWQIALLELWLQKHGITGSAA</sequence>
<dbReference type="InterPro" id="IPR017932">
    <property type="entry name" value="GATase_2_dom"/>
</dbReference>
<dbReference type="EMBL" id="JYNU01000058">
    <property type="protein sequence ID" value="KMO68461.1"/>
    <property type="molecule type" value="Genomic_DNA"/>
</dbReference>
<dbReference type="InterPro" id="IPR006426">
    <property type="entry name" value="Asn_synth_AEB"/>
</dbReference>
<evidence type="ECO:0000256" key="2">
    <source>
        <dbReference type="ARBA" id="ARBA00005752"/>
    </source>
</evidence>
<feature type="binding site" evidence="10">
    <location>
        <position position="266"/>
    </location>
    <ligand>
        <name>ATP</name>
        <dbReference type="ChEBI" id="CHEBI:30616"/>
    </ligand>
</feature>
<dbReference type="GO" id="GO:0005524">
    <property type="term" value="F:ATP binding"/>
    <property type="evidence" value="ECO:0007669"/>
    <property type="project" value="UniProtKB-KW"/>
</dbReference>
<comment type="pathway">
    <text evidence="1">Amino-acid biosynthesis; L-asparagine biosynthesis; L-asparagine from L-aspartate (L-Gln route): step 1/1.</text>
</comment>
<dbReference type="PIRSF" id="PIRSF001589">
    <property type="entry name" value="Asn_synthetase_glu-h"/>
    <property type="match status" value="1"/>
</dbReference>
<evidence type="ECO:0000256" key="5">
    <source>
        <dbReference type="ARBA" id="ARBA00022840"/>
    </source>
</evidence>